<name>A0ACC2W5B7_9TREE</name>
<proteinExistence type="predicted"/>
<keyword evidence="2" id="KW-1185">Reference proteome</keyword>
<reference evidence="1" key="1">
    <citation type="submission" date="2023-04" db="EMBL/GenBank/DDBJ databases">
        <title>Draft Genome sequencing of Naganishia species isolated from polar environments using Oxford Nanopore Technology.</title>
        <authorList>
            <person name="Leo P."/>
            <person name="Venkateswaran K."/>
        </authorList>
    </citation>
    <scope>NUCLEOTIDE SEQUENCE</scope>
    <source>
        <strain evidence="1">MNA-CCFEE 5423</strain>
    </source>
</reference>
<accession>A0ACC2W5B7</accession>
<evidence type="ECO:0000313" key="2">
    <source>
        <dbReference type="Proteomes" id="UP001227268"/>
    </source>
</evidence>
<dbReference type="Proteomes" id="UP001227268">
    <property type="component" value="Unassembled WGS sequence"/>
</dbReference>
<gene>
    <name evidence="1" type="ORF">QFC21_001590</name>
</gene>
<organism evidence="1 2">
    <name type="scientific">Naganishia friedmannii</name>
    <dbReference type="NCBI Taxonomy" id="89922"/>
    <lineage>
        <taxon>Eukaryota</taxon>
        <taxon>Fungi</taxon>
        <taxon>Dikarya</taxon>
        <taxon>Basidiomycota</taxon>
        <taxon>Agaricomycotina</taxon>
        <taxon>Tremellomycetes</taxon>
        <taxon>Filobasidiales</taxon>
        <taxon>Filobasidiaceae</taxon>
        <taxon>Naganishia</taxon>
    </lineage>
</organism>
<dbReference type="EMBL" id="JASBWT010000003">
    <property type="protein sequence ID" value="KAJ9106444.1"/>
    <property type="molecule type" value="Genomic_DNA"/>
</dbReference>
<comment type="caution">
    <text evidence="1">The sequence shown here is derived from an EMBL/GenBank/DDBJ whole genome shotgun (WGS) entry which is preliminary data.</text>
</comment>
<sequence length="1633" mass="184245">MASTAAQAQATPSATASVPPPFLRVKLVDIHITQSSHVPALGHAYRSPIPNGATSFPLGTLPARVPLIRIFGATPRNQSVCINVHGVWPYFFVDYPQERSLNPESVHRYTHRLANSLNAALCQSLRQDVYADQGKKDAGGFNTSTLHVASVVLVKGVPFYGYHVGYSYYLKISLVTPSHIYRAVGLLGGGSVMGTAYTCYESHLNSKLQFMIDYDLYGCGFVDVDGGLFRTPLPAGDPYETDDSQGMYTELTVPAGNRHTEEPTPPKTTWDMLEIDVEPHHILNRRRMKPRYLHDSLREFLHPETIHAGAKHVRSVRELWEEESARRASKGLPPREGMMPSADDKLERVGPSQEDEGWKGGEWDASERWWQMLQYRIKEERRERGYQKMQYETFGKPRVRDQAQWDKWIMTTFESVEAGWPQSRMSVRKPGQTQVFRPVVDPSSPLKPQEAAEMLVQQEESSVDDADESNPFDIIYTSQRPPSAREQMEERDELDVDVDKKQVERIATQAAWKNEEEIAQAELEGGQEEMDVTPGRKADKRTAFDELEDEIVAHMRDADGEEDDDDEQESFEFSSKLTQMHSQRKQNTLLRTPGKTQRWDKTHSNTPVQHQNAPFTPSRLRQSTTTPTKTGVGAGGNPYYPGSGSSSASNRKTSPTKSPVVRNLFAKPKPPPGTPSKNQRNLGPRRAGGIALRNPFVEDGLREQAIAEADVFASDETVVPPRPGPELGVAQDEVDMVASRVTMNGDLDADSDDPEAGLNRPMALDVDARAQATEVDPLSVSLGIKRHRETWDEEERLEPTFKGDIFPKSALADRPNHHDPHHTPEQTPLAPTYVSGRDSRAKKRARVMFQEDATPVTYIRPPIKSGETVASETISANSEDVPLDSNSWEYQPPPISREKMLASLEEYDQPYIVYKKPHFSVHTDVPLKAKSFGTDVHHLAHDSIAQLESFEFQARLAAPRKSRRTKSSQSQSVNHWVYMPLPPDQKTVKEWLERDQAAQAANLVNTRIKEVSQWGGPTQMNRYGFAVSQKKKNSNSHRERQAMSTLALEVFATSRLRLLPDPEQDPIAAVFYCLQDEQIDLPDYQGREGYHVGIIAIQDKRLEAGRISLPDVEITYVEDELELMNYIIDKVREWNPDILAGWEVHSSSWGYLSQRLHNQFGMDLADEISRVKSVTSRGRGFGNYDRTHTSTFKVIGRHVFNIWRVLRGELNLLGYSFENVAFHLLRQRFPHYSASTLTAWFKSKYPMHLDKVLQYFIDKTVMYIEMMDAAEITTKNAEFARVFGVDFASVMSRGSQFKVESFMFRIAKPEAFVLISPSRESVGKQNAAEAQPLIFEPQSKFYVDPVLVLDFQSLYPSVMIGYNYCYSTCLGRVERFKNASKLGWMDMVLPPGELEMLQNHVSISPNGLMYAKQYLRRSLLAKMLTEILETRVMVKQGMKTAKGDKALLQVLNARQLGLKLMAVGILVRNVTYGYTGASFSGRMPCVEIADSIVQTGRETLEKAIKQIELNATWKAEVVYGDTDSLFVHLPGRTKDQAFRIGNEIADAVTAANPKPVKLKFEKVYTKSLLMAKKRYVGFKYESIDETEPGFDAKGIETVRRDGFPAGQKMVESVIKYIPCRYCHVGTKAEKGVF</sequence>
<protein>
    <submittedName>
        <fullName evidence="1">Uncharacterized protein</fullName>
    </submittedName>
</protein>
<evidence type="ECO:0000313" key="1">
    <source>
        <dbReference type="EMBL" id="KAJ9106444.1"/>
    </source>
</evidence>